<evidence type="ECO:0000313" key="3">
    <source>
        <dbReference type="Proteomes" id="UP001198901"/>
    </source>
</evidence>
<evidence type="ECO:0000259" key="1">
    <source>
        <dbReference type="PROSITE" id="PS51704"/>
    </source>
</evidence>
<comment type="caution">
    <text evidence="2">The sequence shown here is derived from an EMBL/GenBank/DDBJ whole genome shotgun (WGS) entry which is preliminary data.</text>
</comment>
<dbReference type="InterPro" id="IPR030395">
    <property type="entry name" value="GP_PDE_dom"/>
</dbReference>
<dbReference type="PANTHER" id="PTHR46211">
    <property type="entry name" value="GLYCEROPHOSPHORYL DIESTER PHOSPHODIESTERASE"/>
    <property type="match status" value="1"/>
</dbReference>
<dbReference type="InterPro" id="IPR017946">
    <property type="entry name" value="PLC-like_Pdiesterase_TIM-brl"/>
</dbReference>
<dbReference type="Gene3D" id="3.20.20.190">
    <property type="entry name" value="Phosphatidylinositol (PI) phosphodiesterase"/>
    <property type="match status" value="1"/>
</dbReference>
<accession>A0ABS7XS35</accession>
<sequence>MGCANSKLDVQGHRGCRGLYPENTLPAFKKAIELGVTTLELDIVISKDNKVVVSHEPYINSVICYDVNGNTISEDEALQYNFYKLNYEAIKHFDCGSKFHPVYPNQKKLKTYKPLLKDLFDLVESLGANVRFNIEIKSDEEYYGKFTPFPREYVSVVLKEINDSGFTNRSNLQSFDINVLEEINKQDPKMPVALLVEEDEEILKKLQSLSFKPKIISPFYKLLSKDLISTLHAENHLVIPWTINEVKDMTHLIDMGVDGIITDYPDRLIDLLENRSY</sequence>
<protein>
    <submittedName>
        <fullName evidence="2">Glycerophosphodiester phosphodiesterase</fullName>
    </submittedName>
</protein>
<organism evidence="2 3">
    <name type="scientific">Winogradskyella alexanderae</name>
    <dbReference type="NCBI Taxonomy" id="2877123"/>
    <lineage>
        <taxon>Bacteria</taxon>
        <taxon>Pseudomonadati</taxon>
        <taxon>Bacteroidota</taxon>
        <taxon>Flavobacteriia</taxon>
        <taxon>Flavobacteriales</taxon>
        <taxon>Flavobacteriaceae</taxon>
        <taxon>Winogradskyella</taxon>
    </lineage>
</organism>
<feature type="domain" description="GP-PDE" evidence="1">
    <location>
        <begin position="8"/>
        <end position="272"/>
    </location>
</feature>
<name>A0ABS7XS35_9FLAO</name>
<keyword evidence="3" id="KW-1185">Reference proteome</keyword>
<reference evidence="3" key="1">
    <citation type="submission" date="2023-07" db="EMBL/GenBank/DDBJ databases">
        <authorList>
            <person name="Yue Y."/>
        </authorList>
    </citation>
    <scope>NUCLEOTIDE SEQUENCE [LARGE SCALE GENOMIC DNA]</scope>
    <source>
        <strain evidence="3">D23</strain>
    </source>
</reference>
<dbReference type="PROSITE" id="PS51704">
    <property type="entry name" value="GP_PDE"/>
    <property type="match status" value="1"/>
</dbReference>
<dbReference type="PANTHER" id="PTHR46211:SF14">
    <property type="entry name" value="GLYCEROPHOSPHODIESTER PHOSPHODIESTERASE"/>
    <property type="match status" value="1"/>
</dbReference>
<dbReference type="Proteomes" id="UP001198901">
    <property type="component" value="Unassembled WGS sequence"/>
</dbReference>
<dbReference type="Pfam" id="PF03009">
    <property type="entry name" value="GDPD"/>
    <property type="match status" value="1"/>
</dbReference>
<dbReference type="SUPFAM" id="SSF51695">
    <property type="entry name" value="PLC-like phosphodiesterases"/>
    <property type="match status" value="1"/>
</dbReference>
<gene>
    <name evidence="2" type="ORF">LBU54_09655</name>
</gene>
<evidence type="ECO:0000313" key="2">
    <source>
        <dbReference type="EMBL" id="MCA0132845.1"/>
    </source>
</evidence>
<proteinExistence type="predicted"/>
<dbReference type="RefSeq" id="WP_224528769.1">
    <property type="nucleotide sequence ID" value="NZ_JAIUJR010000006.1"/>
</dbReference>
<dbReference type="EMBL" id="JAIUJR010000006">
    <property type="protein sequence ID" value="MCA0132845.1"/>
    <property type="molecule type" value="Genomic_DNA"/>
</dbReference>